<dbReference type="InterPro" id="IPR036388">
    <property type="entry name" value="WH-like_DNA-bd_sf"/>
</dbReference>
<keyword evidence="2" id="KW-0805">Transcription regulation</keyword>
<dbReference type="CDD" id="cd05466">
    <property type="entry name" value="PBP2_LTTR_substrate"/>
    <property type="match status" value="1"/>
</dbReference>
<dbReference type="PANTHER" id="PTHR30126">
    <property type="entry name" value="HTH-TYPE TRANSCRIPTIONAL REGULATOR"/>
    <property type="match status" value="1"/>
</dbReference>
<accession>A0A833CCX7</accession>
<dbReference type="EMBL" id="WBKH01000001">
    <property type="protein sequence ID" value="KAB1479993.1"/>
    <property type="molecule type" value="Genomic_DNA"/>
</dbReference>
<proteinExistence type="inferred from homology"/>
<evidence type="ECO:0000313" key="7">
    <source>
        <dbReference type="Proteomes" id="UP000434554"/>
    </source>
</evidence>
<dbReference type="Proteomes" id="UP000434554">
    <property type="component" value="Unassembled WGS sequence"/>
</dbReference>
<dbReference type="AlphaFoldDB" id="A0A833CCX7"/>
<gene>
    <name evidence="6" type="ORF">F8R14_01615</name>
</gene>
<dbReference type="PROSITE" id="PS50931">
    <property type="entry name" value="HTH_LYSR"/>
    <property type="match status" value="1"/>
</dbReference>
<name>A0A833CCX7_9FIRM</name>
<evidence type="ECO:0000313" key="6">
    <source>
        <dbReference type="EMBL" id="KAB1479993.1"/>
    </source>
</evidence>
<organism evidence="6 7">
    <name type="scientific">Veillonella seminalis</name>
    <dbReference type="NCBI Taxonomy" id="1502943"/>
    <lineage>
        <taxon>Bacteria</taxon>
        <taxon>Bacillati</taxon>
        <taxon>Bacillota</taxon>
        <taxon>Negativicutes</taxon>
        <taxon>Veillonellales</taxon>
        <taxon>Veillonellaceae</taxon>
        <taxon>Veillonella</taxon>
    </lineage>
</organism>
<sequence>MDEVYFMDDKDYELLLLLSKTNNITHTAEQLYISQSTLSKRIRNIEKELSSELLIRSRQGVHFTPAGEIILKHAKAIMQHKNQMTREIDSLKDIVSGTIKLGVSVNFAHYKLPQFLKNFKTQYPLVATHINTNQSRDLYKLLLKNSLDAAILRGDFQDWTGNKLFLYRERICLIYNSEIQNLSELNNLPYITRETDINMEHAVIRWLNENNLSQNIKSDITVDGIQTVVNMVKENLGWAIVPEICLENFNGTIRPLFFNDGMPLERSTYLLYQPNLKELPQINAFIQFMAEWKEAFHE</sequence>
<evidence type="ECO:0000259" key="5">
    <source>
        <dbReference type="PROSITE" id="PS50931"/>
    </source>
</evidence>
<dbReference type="PRINTS" id="PR00039">
    <property type="entry name" value="HTHLYSR"/>
</dbReference>
<evidence type="ECO:0000256" key="1">
    <source>
        <dbReference type="ARBA" id="ARBA00009437"/>
    </source>
</evidence>
<dbReference type="PANTHER" id="PTHR30126:SF78">
    <property type="entry name" value="HTH LYSR-TYPE DOMAIN-CONTAINING PROTEIN"/>
    <property type="match status" value="1"/>
</dbReference>
<dbReference type="GO" id="GO:0000976">
    <property type="term" value="F:transcription cis-regulatory region binding"/>
    <property type="evidence" value="ECO:0007669"/>
    <property type="project" value="TreeGrafter"/>
</dbReference>
<keyword evidence="3" id="KW-0238">DNA-binding</keyword>
<dbReference type="SUPFAM" id="SSF53850">
    <property type="entry name" value="Periplasmic binding protein-like II"/>
    <property type="match status" value="1"/>
</dbReference>
<evidence type="ECO:0000256" key="2">
    <source>
        <dbReference type="ARBA" id="ARBA00023015"/>
    </source>
</evidence>
<reference evidence="6 7" key="1">
    <citation type="submission" date="2019-09" db="EMBL/GenBank/DDBJ databases">
        <title>Draft genome sequence of 3 type strains from the CCUG.</title>
        <authorList>
            <person name="Pineiro-Iglesias B."/>
            <person name="Tunovic T."/>
            <person name="Unosson C."/>
            <person name="Inganas E."/>
            <person name="Ohlen M."/>
            <person name="Cardew S."/>
            <person name="Jensie-Markopoulos S."/>
            <person name="Salva-Serra F."/>
            <person name="Jaen-Luchoro D."/>
            <person name="Karlsson R."/>
            <person name="Svensson-Stadler L."/>
            <person name="Chun J."/>
            <person name="Moore E."/>
        </authorList>
    </citation>
    <scope>NUCLEOTIDE SEQUENCE [LARGE SCALE GENOMIC DNA]</scope>
    <source>
        <strain evidence="6 7">CCUG 65427</strain>
    </source>
</reference>
<feature type="domain" description="HTH lysR-type" evidence="5">
    <location>
        <begin position="13"/>
        <end position="64"/>
    </location>
</feature>
<dbReference type="InterPro" id="IPR036390">
    <property type="entry name" value="WH_DNA-bd_sf"/>
</dbReference>
<dbReference type="InterPro" id="IPR000847">
    <property type="entry name" value="LysR_HTH_N"/>
</dbReference>
<evidence type="ECO:0000256" key="4">
    <source>
        <dbReference type="ARBA" id="ARBA00023163"/>
    </source>
</evidence>
<dbReference type="InterPro" id="IPR005119">
    <property type="entry name" value="LysR_subst-bd"/>
</dbReference>
<dbReference type="SUPFAM" id="SSF46785">
    <property type="entry name" value="Winged helix' DNA-binding domain"/>
    <property type="match status" value="1"/>
</dbReference>
<comment type="similarity">
    <text evidence="1">Belongs to the LysR transcriptional regulatory family.</text>
</comment>
<dbReference type="Gene3D" id="3.40.190.290">
    <property type="match status" value="1"/>
</dbReference>
<comment type="caution">
    <text evidence="6">The sequence shown here is derived from an EMBL/GenBank/DDBJ whole genome shotgun (WGS) entry which is preliminary data.</text>
</comment>
<dbReference type="GO" id="GO:0003700">
    <property type="term" value="F:DNA-binding transcription factor activity"/>
    <property type="evidence" value="ECO:0007669"/>
    <property type="project" value="InterPro"/>
</dbReference>
<evidence type="ECO:0000256" key="3">
    <source>
        <dbReference type="ARBA" id="ARBA00023125"/>
    </source>
</evidence>
<dbReference type="Pfam" id="PF00126">
    <property type="entry name" value="HTH_1"/>
    <property type="match status" value="1"/>
</dbReference>
<keyword evidence="4" id="KW-0804">Transcription</keyword>
<dbReference type="Pfam" id="PF03466">
    <property type="entry name" value="LysR_substrate"/>
    <property type="match status" value="1"/>
</dbReference>
<dbReference type="Gene3D" id="1.10.10.10">
    <property type="entry name" value="Winged helix-like DNA-binding domain superfamily/Winged helix DNA-binding domain"/>
    <property type="match status" value="1"/>
</dbReference>
<protein>
    <submittedName>
        <fullName evidence="6">LysR family transcriptional regulator</fullName>
    </submittedName>
</protein>